<proteinExistence type="predicted"/>
<evidence type="ECO:0000256" key="2">
    <source>
        <dbReference type="PIRSR" id="PIRSR005962-1"/>
    </source>
</evidence>
<dbReference type="SUPFAM" id="SSF55031">
    <property type="entry name" value="Bacterial exopeptidase dimerisation domain"/>
    <property type="match status" value="1"/>
</dbReference>
<dbReference type="FunFam" id="3.30.70.360:FF:000001">
    <property type="entry name" value="N-acetyldiaminopimelate deacetylase"/>
    <property type="match status" value="1"/>
</dbReference>
<dbReference type="AlphaFoldDB" id="A0A848BRX5"/>
<gene>
    <name evidence="4" type="ORF">HF872_04630</name>
</gene>
<name>A0A848BRX5_9FIRM</name>
<dbReference type="Proteomes" id="UP000591071">
    <property type="component" value="Unassembled WGS sequence"/>
</dbReference>
<feature type="binding site" evidence="2">
    <location>
        <position position="168"/>
    </location>
    <ligand>
        <name>Mn(2+)</name>
        <dbReference type="ChEBI" id="CHEBI:29035"/>
        <label>2</label>
    </ligand>
</feature>
<evidence type="ECO:0000256" key="1">
    <source>
        <dbReference type="ARBA" id="ARBA00022801"/>
    </source>
</evidence>
<dbReference type="GO" id="GO:0050118">
    <property type="term" value="F:N-acetyldiaminopimelate deacetylase activity"/>
    <property type="evidence" value="ECO:0007669"/>
    <property type="project" value="UniProtKB-ARBA"/>
</dbReference>
<evidence type="ECO:0000313" key="4">
    <source>
        <dbReference type="EMBL" id="NME27910.1"/>
    </source>
</evidence>
<dbReference type="GO" id="GO:0046872">
    <property type="term" value="F:metal ion binding"/>
    <property type="evidence" value="ECO:0007669"/>
    <property type="project" value="UniProtKB-KW"/>
</dbReference>
<accession>A0A848BRX5</accession>
<protein>
    <submittedName>
        <fullName evidence="4">Amidohydrolase</fullName>
    </submittedName>
</protein>
<feature type="binding site" evidence="2">
    <location>
        <position position="106"/>
    </location>
    <ligand>
        <name>Mn(2+)</name>
        <dbReference type="ChEBI" id="CHEBI:29035"/>
        <label>2</label>
    </ligand>
</feature>
<dbReference type="GO" id="GO:0019877">
    <property type="term" value="P:diaminopimelate biosynthetic process"/>
    <property type="evidence" value="ECO:0007669"/>
    <property type="project" value="UniProtKB-ARBA"/>
</dbReference>
<comment type="caution">
    <text evidence="4">The sequence shown here is derived from an EMBL/GenBank/DDBJ whole genome shotgun (WGS) entry which is preliminary data.</text>
</comment>
<dbReference type="PANTHER" id="PTHR11014">
    <property type="entry name" value="PEPTIDASE M20 FAMILY MEMBER"/>
    <property type="match status" value="1"/>
</dbReference>
<dbReference type="Pfam" id="PF01546">
    <property type="entry name" value="Peptidase_M20"/>
    <property type="match status" value="1"/>
</dbReference>
<comment type="cofactor">
    <cofactor evidence="2">
        <name>Mn(2+)</name>
        <dbReference type="ChEBI" id="CHEBI:29035"/>
    </cofactor>
    <text evidence="2">The Mn(2+) ion enhances activity.</text>
</comment>
<reference evidence="4 5" key="1">
    <citation type="submission" date="2020-04" db="EMBL/GenBank/DDBJ databases">
        <authorList>
            <person name="Hitch T.C.A."/>
            <person name="Wylensek D."/>
            <person name="Clavel T."/>
        </authorList>
    </citation>
    <scope>NUCLEOTIDE SEQUENCE [LARGE SCALE GENOMIC DNA]</scope>
    <source>
        <strain evidence="4 5">Oil-RF-744-FAT-WT-6-1</strain>
    </source>
</reference>
<dbReference type="InterPro" id="IPR011650">
    <property type="entry name" value="Peptidase_M20_dimer"/>
</dbReference>
<dbReference type="Gene3D" id="3.40.630.10">
    <property type="entry name" value="Zn peptidases"/>
    <property type="match status" value="1"/>
</dbReference>
<feature type="binding site" evidence="2">
    <location>
        <position position="367"/>
    </location>
    <ligand>
        <name>Mn(2+)</name>
        <dbReference type="ChEBI" id="CHEBI:29035"/>
        <label>2</label>
    </ligand>
</feature>
<dbReference type="InterPro" id="IPR002933">
    <property type="entry name" value="Peptidase_M20"/>
</dbReference>
<feature type="domain" description="Peptidase M20 dimerisation" evidence="3">
    <location>
        <begin position="192"/>
        <end position="283"/>
    </location>
</feature>
<dbReference type="PANTHER" id="PTHR11014:SF63">
    <property type="entry name" value="METALLOPEPTIDASE, PUTATIVE (AFU_ORTHOLOGUE AFUA_6G09600)-RELATED"/>
    <property type="match status" value="1"/>
</dbReference>
<feature type="binding site" evidence="2">
    <location>
        <position position="108"/>
    </location>
    <ligand>
        <name>Mn(2+)</name>
        <dbReference type="ChEBI" id="CHEBI:29035"/>
        <label>2</label>
    </ligand>
</feature>
<keyword evidence="2" id="KW-0464">Manganese</keyword>
<keyword evidence="2" id="KW-0479">Metal-binding</keyword>
<dbReference type="Gene3D" id="3.30.70.360">
    <property type="match status" value="1"/>
</dbReference>
<dbReference type="InterPro" id="IPR017439">
    <property type="entry name" value="Amidohydrolase"/>
</dbReference>
<dbReference type="SUPFAM" id="SSF53187">
    <property type="entry name" value="Zn-dependent exopeptidases"/>
    <property type="match status" value="1"/>
</dbReference>
<dbReference type="InterPro" id="IPR036264">
    <property type="entry name" value="Bact_exopeptidase_dim_dom"/>
</dbReference>
<evidence type="ECO:0000259" key="3">
    <source>
        <dbReference type="Pfam" id="PF07687"/>
    </source>
</evidence>
<feature type="binding site" evidence="2">
    <location>
        <position position="142"/>
    </location>
    <ligand>
        <name>Mn(2+)</name>
        <dbReference type="ChEBI" id="CHEBI:29035"/>
        <label>2</label>
    </ligand>
</feature>
<dbReference type="Pfam" id="PF07687">
    <property type="entry name" value="M20_dimer"/>
    <property type="match status" value="1"/>
</dbReference>
<dbReference type="NCBIfam" id="TIGR01891">
    <property type="entry name" value="amidohydrolases"/>
    <property type="match status" value="1"/>
</dbReference>
<dbReference type="EMBL" id="JABAFG010000005">
    <property type="protein sequence ID" value="NME27910.1"/>
    <property type="molecule type" value="Genomic_DNA"/>
</dbReference>
<dbReference type="PIRSF" id="PIRSF005962">
    <property type="entry name" value="Pept_M20D_amidohydro"/>
    <property type="match status" value="1"/>
</dbReference>
<evidence type="ECO:0000313" key="5">
    <source>
        <dbReference type="Proteomes" id="UP000591071"/>
    </source>
</evidence>
<sequence>MTQDMIKQLVEKYTPHVCELRRTIHAHPELSYHEEGTAALVAAEFRSLGLEVHEEVGGIHAVVGILHGGKGKGLTIALRADMDALPVTEETGLSFASETPGIMHACGHDAHTSILLGTARVLTAMKDTFAGTVIFIGQPAEEKSPDGGAKAIVKSGILEGTDAVYGLHVWPGLPTGQVGILAGPMMAASDHVTVTICGKASHAAMPHRGTDAIVAAGQFLTAVQNIISRQINPLYPAVLTFGTIHGGTRYNIVADEVVIEGTCRTYHKEAQDMVEDKLKRLLSGLDTMLGTDSTLQYDRGYDAVFNDAEQAEFIKDVVRTRFGGDALGDVREPAMTAEDFSGYLKAYNGAFLWLGATAPGKPVWPLHNSHFAADENCLPFGMELMTSLTLAALSNQDAGIIAPDAAHKA</sequence>
<keyword evidence="1 4" id="KW-0378">Hydrolase</keyword>
<organism evidence="4 5">
    <name type="scientific">Megasphaera hexanoica</name>
    <dbReference type="NCBI Taxonomy" id="1675036"/>
    <lineage>
        <taxon>Bacteria</taxon>
        <taxon>Bacillati</taxon>
        <taxon>Bacillota</taxon>
        <taxon>Negativicutes</taxon>
        <taxon>Veillonellales</taxon>
        <taxon>Veillonellaceae</taxon>
        <taxon>Megasphaera</taxon>
    </lineage>
</organism>